<feature type="signal peptide" evidence="5">
    <location>
        <begin position="1"/>
        <end position="20"/>
    </location>
</feature>
<evidence type="ECO:0000256" key="5">
    <source>
        <dbReference type="SAM" id="SignalP"/>
    </source>
</evidence>
<reference evidence="7" key="1">
    <citation type="submission" date="2016-10" db="EMBL/GenBank/DDBJ databases">
        <authorList>
            <person name="Varghese N."/>
            <person name="Submissions S."/>
        </authorList>
    </citation>
    <scope>NUCLEOTIDE SEQUENCE [LARGE SCALE GENOMIC DNA]</scope>
    <source>
        <strain evidence="7">XBD1002</strain>
    </source>
</reference>
<evidence type="ECO:0000313" key="6">
    <source>
        <dbReference type="EMBL" id="SFJ01842.1"/>
    </source>
</evidence>
<protein>
    <submittedName>
        <fullName evidence="6">Thiamine transport system substrate-binding protein</fullName>
    </submittedName>
</protein>
<dbReference type="GO" id="GO:0030288">
    <property type="term" value="C:outer membrane-bounded periplasmic space"/>
    <property type="evidence" value="ECO:0007669"/>
    <property type="project" value="TreeGrafter"/>
</dbReference>
<name>A0A1I3MY32_9SPIR</name>
<keyword evidence="4" id="KW-0574">Periplasm</keyword>
<evidence type="ECO:0000256" key="4">
    <source>
        <dbReference type="ARBA" id="ARBA00022764"/>
    </source>
</evidence>
<dbReference type="SUPFAM" id="SSF53850">
    <property type="entry name" value="Periplasmic binding protein-like II"/>
    <property type="match status" value="1"/>
</dbReference>
<dbReference type="GO" id="GO:0015888">
    <property type="term" value="P:thiamine transport"/>
    <property type="evidence" value="ECO:0007669"/>
    <property type="project" value="InterPro"/>
</dbReference>
<dbReference type="EMBL" id="FORI01000011">
    <property type="protein sequence ID" value="SFJ01842.1"/>
    <property type="molecule type" value="Genomic_DNA"/>
</dbReference>
<dbReference type="Proteomes" id="UP000182737">
    <property type="component" value="Unassembled WGS sequence"/>
</dbReference>
<evidence type="ECO:0000313" key="7">
    <source>
        <dbReference type="Proteomes" id="UP000182737"/>
    </source>
</evidence>
<dbReference type="InterPro" id="IPR005948">
    <property type="entry name" value="ThiB-like"/>
</dbReference>
<evidence type="ECO:0000256" key="1">
    <source>
        <dbReference type="ARBA" id="ARBA00004418"/>
    </source>
</evidence>
<keyword evidence="3 5" id="KW-0732">Signal</keyword>
<dbReference type="GO" id="GO:0030976">
    <property type="term" value="F:thiamine pyrophosphate binding"/>
    <property type="evidence" value="ECO:0007669"/>
    <property type="project" value="TreeGrafter"/>
</dbReference>
<dbReference type="AlphaFoldDB" id="A0A1I3MY32"/>
<keyword evidence="2" id="KW-0813">Transport</keyword>
<dbReference type="NCBIfam" id="TIGR01254">
    <property type="entry name" value="sfuA"/>
    <property type="match status" value="1"/>
</dbReference>
<dbReference type="RefSeq" id="WP_074933274.1">
    <property type="nucleotide sequence ID" value="NZ_FORI01000011.1"/>
</dbReference>
<dbReference type="Gene3D" id="3.40.190.10">
    <property type="entry name" value="Periplasmic binding protein-like II"/>
    <property type="match status" value="2"/>
</dbReference>
<dbReference type="Pfam" id="PF13343">
    <property type="entry name" value="SBP_bac_6"/>
    <property type="match status" value="1"/>
</dbReference>
<dbReference type="PANTHER" id="PTHR30006:SF3">
    <property type="entry name" value="THIAMINE-BINDING PERIPLASMIC PROTEIN"/>
    <property type="match status" value="1"/>
</dbReference>
<sequence>MKKVHTLIVLSILMVCSLFAGSKKSKKSTKADAARLNEVIVYTYDSFCGEWGSGPEIAKLFEAKTGIKVTFIDCGDGVQILSKALLEKKDPYADVLLGLDNNLTEKAAKSGVFEAFKPANANVLADGLEEELGGKWLMTPYDYSPFAIIWNSKSGVPAPACLEDLTKDIYKKKIILMDARTSTPGLGFETWVNKVYGKKAADYMKRLTPSILTMAPGWSVGYGMFTDGEAPLVISYTTSPAYHIEYGEGDQYKALSFTDGHVMQVEGAGLVKGAKNAEGAKKFIEFLISEEAQNVIPGTQWMFPSNKNVKLPASYDTIEMPKILK</sequence>
<dbReference type="CDD" id="cd13545">
    <property type="entry name" value="PBP2_TbpA"/>
    <property type="match status" value="1"/>
</dbReference>
<accession>A0A1I3MY32</accession>
<organism evidence="6 7">
    <name type="scientific">Treponema bryantii</name>
    <dbReference type="NCBI Taxonomy" id="163"/>
    <lineage>
        <taxon>Bacteria</taxon>
        <taxon>Pseudomonadati</taxon>
        <taxon>Spirochaetota</taxon>
        <taxon>Spirochaetia</taxon>
        <taxon>Spirochaetales</taxon>
        <taxon>Treponemataceae</taxon>
        <taxon>Treponema</taxon>
    </lineage>
</organism>
<evidence type="ECO:0000256" key="2">
    <source>
        <dbReference type="ARBA" id="ARBA00022448"/>
    </source>
</evidence>
<comment type="subcellular location">
    <subcellularLocation>
        <location evidence="1">Periplasm</location>
    </subcellularLocation>
</comment>
<dbReference type="GO" id="GO:0030975">
    <property type="term" value="F:thiamine binding"/>
    <property type="evidence" value="ECO:0007669"/>
    <property type="project" value="InterPro"/>
</dbReference>
<feature type="chain" id="PRO_5010274965" evidence="5">
    <location>
        <begin position="21"/>
        <end position="325"/>
    </location>
</feature>
<evidence type="ECO:0000256" key="3">
    <source>
        <dbReference type="ARBA" id="ARBA00022729"/>
    </source>
</evidence>
<gene>
    <name evidence="6" type="ORF">SAMN04487775_11138</name>
</gene>
<proteinExistence type="predicted"/>
<dbReference type="PANTHER" id="PTHR30006">
    <property type="entry name" value="THIAMINE-BINDING PERIPLASMIC PROTEIN-RELATED"/>
    <property type="match status" value="1"/>
</dbReference>
<keyword evidence="7" id="KW-1185">Reference proteome</keyword>